<dbReference type="PANTHER" id="PTHR21377:SF0">
    <property type="entry name" value="PROTEIN FAM210B, MITOCHONDRIAL"/>
    <property type="match status" value="1"/>
</dbReference>
<dbReference type="PANTHER" id="PTHR21377">
    <property type="entry name" value="PROTEIN FAM210B, MITOCHONDRIAL"/>
    <property type="match status" value="1"/>
</dbReference>
<evidence type="ECO:0000313" key="4">
    <source>
        <dbReference type="Proteomes" id="UP000886520"/>
    </source>
</evidence>
<dbReference type="InterPro" id="IPR009688">
    <property type="entry name" value="FAM210A/B-like_dom"/>
</dbReference>
<feature type="region of interest" description="Disordered" evidence="1">
    <location>
        <begin position="65"/>
        <end position="110"/>
    </location>
</feature>
<reference evidence="3" key="1">
    <citation type="submission" date="2021-01" db="EMBL/GenBank/DDBJ databases">
        <title>Adiantum capillus-veneris genome.</title>
        <authorList>
            <person name="Fang Y."/>
            <person name="Liao Q."/>
        </authorList>
    </citation>
    <scope>NUCLEOTIDE SEQUENCE</scope>
    <source>
        <strain evidence="3">H3</strain>
        <tissue evidence="3">Leaf</tissue>
    </source>
</reference>
<gene>
    <name evidence="3" type="ORF">GOP47_0018228</name>
</gene>
<dbReference type="AlphaFoldDB" id="A0A9D4UGY9"/>
<dbReference type="EMBL" id="JABFUD020000017">
    <property type="protein sequence ID" value="KAI5067700.1"/>
    <property type="molecule type" value="Genomic_DNA"/>
</dbReference>
<dbReference type="InterPro" id="IPR045866">
    <property type="entry name" value="FAM210A/B-like"/>
</dbReference>
<evidence type="ECO:0000256" key="1">
    <source>
        <dbReference type="SAM" id="MobiDB-lite"/>
    </source>
</evidence>
<dbReference type="OrthoDB" id="426386at2759"/>
<proteinExistence type="predicted"/>
<dbReference type="GO" id="GO:0005739">
    <property type="term" value="C:mitochondrion"/>
    <property type="evidence" value="ECO:0007669"/>
    <property type="project" value="TreeGrafter"/>
</dbReference>
<sequence length="159" mass="17211">MVGGFPTAGRLRELVSKYGKVAVAVHMSVSTISISGFYVAIKNNMDVESALQRFGLLGKDVEEALHREEQVPAHSPNGEEDRPHSDSDHAWGHSASEHDGTSKDSNSQKEKALMSSGSVLVLAVLCNKALLPLRVPLTVALTPPIARFLARRKLYNTGH</sequence>
<protein>
    <recommendedName>
        <fullName evidence="2">DUF1279 domain-containing protein</fullName>
    </recommendedName>
</protein>
<feature type="domain" description="DUF1279" evidence="2">
    <location>
        <begin position="10"/>
        <end position="143"/>
    </location>
</feature>
<accession>A0A9D4UGY9</accession>
<organism evidence="3 4">
    <name type="scientific">Adiantum capillus-veneris</name>
    <name type="common">Maidenhair fern</name>
    <dbReference type="NCBI Taxonomy" id="13818"/>
    <lineage>
        <taxon>Eukaryota</taxon>
        <taxon>Viridiplantae</taxon>
        <taxon>Streptophyta</taxon>
        <taxon>Embryophyta</taxon>
        <taxon>Tracheophyta</taxon>
        <taxon>Polypodiopsida</taxon>
        <taxon>Polypodiidae</taxon>
        <taxon>Polypodiales</taxon>
        <taxon>Pteridineae</taxon>
        <taxon>Pteridaceae</taxon>
        <taxon>Vittarioideae</taxon>
        <taxon>Adiantum</taxon>
    </lineage>
</organism>
<dbReference type="Pfam" id="PF06916">
    <property type="entry name" value="FAM210A-B_dom"/>
    <property type="match status" value="1"/>
</dbReference>
<evidence type="ECO:0000259" key="2">
    <source>
        <dbReference type="Pfam" id="PF06916"/>
    </source>
</evidence>
<comment type="caution">
    <text evidence="3">The sequence shown here is derived from an EMBL/GenBank/DDBJ whole genome shotgun (WGS) entry which is preliminary data.</text>
</comment>
<name>A0A9D4UGY9_ADICA</name>
<evidence type="ECO:0000313" key="3">
    <source>
        <dbReference type="EMBL" id="KAI5067700.1"/>
    </source>
</evidence>
<keyword evidence="4" id="KW-1185">Reference proteome</keyword>
<dbReference type="Proteomes" id="UP000886520">
    <property type="component" value="Chromosome 17"/>
</dbReference>